<dbReference type="EMBL" id="LT669839">
    <property type="protein sequence ID" value="SHD76226.1"/>
    <property type="molecule type" value="Genomic_DNA"/>
</dbReference>
<feature type="signal peptide" evidence="1">
    <location>
        <begin position="1"/>
        <end position="23"/>
    </location>
</feature>
<accession>M1YRR2</accession>
<protein>
    <submittedName>
        <fullName evidence="3">S-layer domain protein</fullName>
    </submittedName>
</protein>
<feature type="chain" id="PRO_5015096405" evidence="1">
    <location>
        <begin position="24"/>
        <end position="490"/>
    </location>
</feature>
<feature type="domain" description="SLH" evidence="2">
    <location>
        <begin position="422"/>
        <end position="483"/>
    </location>
</feature>
<organism evidence="3 4">
    <name type="scientific">[Clostridium] ultunense Esp</name>
    <dbReference type="NCBI Taxonomy" id="1288971"/>
    <lineage>
        <taxon>Bacteria</taxon>
        <taxon>Bacillati</taxon>
        <taxon>Bacillota</taxon>
        <taxon>Tissierellia</taxon>
        <taxon>Tissierellales</taxon>
        <taxon>Tepidimicrobiaceae</taxon>
        <taxon>Schnuerera</taxon>
    </lineage>
</organism>
<evidence type="ECO:0000313" key="3">
    <source>
        <dbReference type="EMBL" id="SHD76226.1"/>
    </source>
</evidence>
<dbReference type="PROSITE" id="PS51272">
    <property type="entry name" value="SLH"/>
    <property type="match status" value="2"/>
</dbReference>
<proteinExistence type="predicted"/>
<dbReference type="OrthoDB" id="2985276at2"/>
<sequence>MKIKITSLIIILTLVLVSSSSLAVELPGYEGGINNENNYKEVIFITGEPIELEGTLKINIKERNRKGVQEKNYTYTYNLNNFKLGATLKRTIRLTEIFDINGKQTTSQKTLDNYNETLRIDGKTYQVKTEDYQWNQGQVLHETGLLEYYAGDWSARKTYKVDRGAETVTVQTKGNLVGYDSPWSATQTQTLEYIIEYENKLEEDSTWEGNAIVEASYNKTKDYNYVENVPNQISFRGGFILTEKHENVLKYSYDLPRPNGRGRNMGRDSMSIDTNPIITRLNIPALRDVRGLESEKDILLIASMDGFSLRATNLGPSTPVSRGDFARALANTMDIELPVEETTSSRRSRRNKEKEEEKLRYIDVPKTHRNYSYIEGVSNRNIMVGVGKGRFEPDRELTKAEATTILIRLLGFQSLAPIGNYSTGFKDDSSIPYWAKDHVYMAKELNIVPRTEYFYPNRPITKEETATLLVNFINYLQDQLKYDYRENVLN</sequence>
<evidence type="ECO:0000259" key="2">
    <source>
        <dbReference type="PROSITE" id="PS51272"/>
    </source>
</evidence>
<dbReference type="RefSeq" id="WP_005582889.1">
    <property type="nucleotide sequence ID" value="NZ_LT669839.1"/>
</dbReference>
<dbReference type="Proteomes" id="UP000245423">
    <property type="component" value="Chromosome 1"/>
</dbReference>
<feature type="domain" description="SLH" evidence="2">
    <location>
        <begin position="357"/>
        <end position="420"/>
    </location>
</feature>
<keyword evidence="4" id="KW-1185">Reference proteome</keyword>
<name>M1YRR2_9FIRM</name>
<evidence type="ECO:0000313" key="4">
    <source>
        <dbReference type="Proteomes" id="UP000245423"/>
    </source>
</evidence>
<keyword evidence="1" id="KW-0732">Signal</keyword>
<evidence type="ECO:0000256" key="1">
    <source>
        <dbReference type="SAM" id="SignalP"/>
    </source>
</evidence>
<reference evidence="3 4" key="1">
    <citation type="submission" date="2016-11" db="EMBL/GenBank/DDBJ databases">
        <authorList>
            <person name="Manzoor S."/>
        </authorList>
    </citation>
    <scope>NUCLEOTIDE SEQUENCE [LARGE SCALE GENOMIC DNA]</scope>
    <source>
        <strain evidence="3">Clostridium ultunense strain Esp</strain>
    </source>
</reference>
<dbReference type="HOGENOM" id="CLU_539606_0_0_9"/>
<dbReference type="Pfam" id="PF00395">
    <property type="entry name" value="SLH"/>
    <property type="match status" value="2"/>
</dbReference>
<gene>
    <name evidence="3" type="ORF">CUESP1_0847</name>
</gene>
<dbReference type="AlphaFoldDB" id="M1YRR2"/>
<dbReference type="InterPro" id="IPR001119">
    <property type="entry name" value="SLH_dom"/>
</dbReference>